<proteinExistence type="predicted"/>
<dbReference type="EMBL" id="JACHML010000001">
    <property type="protein sequence ID" value="MBB6392918.1"/>
    <property type="molecule type" value="Genomic_DNA"/>
</dbReference>
<dbReference type="Proteomes" id="UP000537775">
    <property type="component" value="Unassembled WGS sequence"/>
</dbReference>
<name>A0A7X0FSI9_9MICO</name>
<evidence type="ECO:0000313" key="2">
    <source>
        <dbReference type="Proteomes" id="UP000537775"/>
    </source>
</evidence>
<keyword evidence="2" id="KW-1185">Reference proteome</keyword>
<dbReference type="AlphaFoldDB" id="A0A7X0FSI9"/>
<gene>
    <name evidence="1" type="ORF">HD594_003231</name>
</gene>
<sequence>MDDVTVTGFVGVYHADGGPIGELKYVVGHMLGTAHCALCDITHTWRRKPEWDAMVARLGLPFELRHLNEFDDEIRIALEPHGTPAVLMRTDRGLELALGPGDLEPLGGEVAAFECALVERVPALARAATACD</sequence>
<organism evidence="1 2">
    <name type="scientific">Microbacterium thalassium</name>
    <dbReference type="NCBI Taxonomy" id="362649"/>
    <lineage>
        <taxon>Bacteria</taxon>
        <taxon>Bacillati</taxon>
        <taxon>Actinomycetota</taxon>
        <taxon>Actinomycetes</taxon>
        <taxon>Micrococcales</taxon>
        <taxon>Microbacteriaceae</taxon>
        <taxon>Microbacterium</taxon>
    </lineage>
</organism>
<evidence type="ECO:0000313" key="1">
    <source>
        <dbReference type="EMBL" id="MBB6392918.1"/>
    </source>
</evidence>
<evidence type="ECO:0008006" key="3">
    <source>
        <dbReference type="Google" id="ProtNLM"/>
    </source>
</evidence>
<accession>A0A7X0FSI9</accession>
<reference evidence="1 2" key="1">
    <citation type="submission" date="2020-08" db="EMBL/GenBank/DDBJ databases">
        <title>Sequencing the genomes of 1000 actinobacteria strains.</title>
        <authorList>
            <person name="Klenk H.-P."/>
        </authorList>
    </citation>
    <scope>NUCLEOTIDE SEQUENCE [LARGE SCALE GENOMIC DNA]</scope>
    <source>
        <strain evidence="1 2">DSM 12511</strain>
    </source>
</reference>
<comment type="caution">
    <text evidence="1">The sequence shown here is derived from an EMBL/GenBank/DDBJ whole genome shotgun (WGS) entry which is preliminary data.</text>
</comment>
<dbReference type="RefSeq" id="WP_184752086.1">
    <property type="nucleotide sequence ID" value="NZ_BAAAJR010000001.1"/>
</dbReference>
<protein>
    <recommendedName>
        <fullName evidence="3">GTPase</fullName>
    </recommendedName>
</protein>